<evidence type="ECO:0000256" key="12">
    <source>
        <dbReference type="ARBA" id="ARBA00034000"/>
    </source>
</evidence>
<comment type="similarity">
    <text evidence="1">In the C-terminal section; belongs to the transpeptidase family.</text>
</comment>
<dbReference type="SUPFAM" id="SSF56601">
    <property type="entry name" value="beta-lactamase/transpeptidase-like"/>
    <property type="match status" value="1"/>
</dbReference>
<dbReference type="RefSeq" id="WP_130649015.1">
    <property type="nucleotide sequence ID" value="NZ_BMHA01000010.1"/>
</dbReference>
<name>A0A8J3EST4_9ACTN</name>
<protein>
    <submittedName>
        <fullName evidence="16">Penicillin-binding protein</fullName>
    </submittedName>
</protein>
<dbReference type="InterPro" id="IPR036950">
    <property type="entry name" value="PBP_transglycosylase"/>
</dbReference>
<dbReference type="GO" id="GO:0008360">
    <property type="term" value="P:regulation of cell shape"/>
    <property type="evidence" value="ECO:0007669"/>
    <property type="project" value="UniProtKB-KW"/>
</dbReference>
<organism evidence="16 17">
    <name type="scientific">Egicoccus halophilus</name>
    <dbReference type="NCBI Taxonomy" id="1670830"/>
    <lineage>
        <taxon>Bacteria</taxon>
        <taxon>Bacillati</taxon>
        <taxon>Actinomycetota</taxon>
        <taxon>Nitriliruptoria</taxon>
        <taxon>Egicoccales</taxon>
        <taxon>Egicoccaceae</taxon>
        <taxon>Egicoccus</taxon>
    </lineage>
</organism>
<dbReference type="InterPro" id="IPR012338">
    <property type="entry name" value="Beta-lactam/transpept-like"/>
</dbReference>
<dbReference type="GO" id="GO:0008955">
    <property type="term" value="F:peptidoglycan glycosyltransferase activity"/>
    <property type="evidence" value="ECO:0007669"/>
    <property type="project" value="UniProtKB-EC"/>
</dbReference>
<dbReference type="Proteomes" id="UP000650511">
    <property type="component" value="Unassembled WGS sequence"/>
</dbReference>
<dbReference type="PANTHER" id="PTHR32282:SF33">
    <property type="entry name" value="PEPTIDOGLYCAN GLYCOSYLTRANSFERASE"/>
    <property type="match status" value="1"/>
</dbReference>
<feature type="domain" description="Penicillin-binding protein transpeptidase" evidence="14">
    <location>
        <begin position="403"/>
        <end position="614"/>
    </location>
</feature>
<keyword evidence="8" id="KW-0133">Cell shape</keyword>
<dbReference type="GO" id="GO:0009002">
    <property type="term" value="F:serine-type D-Ala-D-Ala carboxypeptidase activity"/>
    <property type="evidence" value="ECO:0007669"/>
    <property type="project" value="UniProtKB-EC"/>
</dbReference>
<reference evidence="16" key="2">
    <citation type="submission" date="2020-09" db="EMBL/GenBank/DDBJ databases">
        <authorList>
            <person name="Sun Q."/>
            <person name="Zhou Y."/>
        </authorList>
    </citation>
    <scope>NUCLEOTIDE SEQUENCE</scope>
    <source>
        <strain evidence="16">CGMCC 1.14988</strain>
    </source>
</reference>
<keyword evidence="17" id="KW-1185">Reference proteome</keyword>
<dbReference type="Gene3D" id="3.40.710.10">
    <property type="entry name" value="DD-peptidase/beta-lactamase superfamily"/>
    <property type="match status" value="1"/>
</dbReference>
<dbReference type="GO" id="GO:0008658">
    <property type="term" value="F:penicillin binding"/>
    <property type="evidence" value="ECO:0007669"/>
    <property type="project" value="InterPro"/>
</dbReference>
<comment type="catalytic activity">
    <reaction evidence="13">
        <text>[GlcNAc-(1-&gt;4)-Mur2Ac(oyl-L-Ala-gamma-D-Glu-L-Lys-D-Ala-D-Ala)](n)-di-trans,octa-cis-undecaprenyl diphosphate + beta-D-GlcNAc-(1-&gt;4)-Mur2Ac(oyl-L-Ala-gamma-D-Glu-L-Lys-D-Ala-D-Ala)-di-trans,octa-cis-undecaprenyl diphosphate = [GlcNAc-(1-&gt;4)-Mur2Ac(oyl-L-Ala-gamma-D-Glu-L-Lys-D-Ala-D-Ala)](n+1)-di-trans,octa-cis-undecaprenyl diphosphate + di-trans,octa-cis-undecaprenyl diphosphate + H(+)</text>
        <dbReference type="Rhea" id="RHEA:23708"/>
        <dbReference type="Rhea" id="RHEA-COMP:9602"/>
        <dbReference type="Rhea" id="RHEA-COMP:9603"/>
        <dbReference type="ChEBI" id="CHEBI:15378"/>
        <dbReference type="ChEBI" id="CHEBI:58405"/>
        <dbReference type="ChEBI" id="CHEBI:60033"/>
        <dbReference type="ChEBI" id="CHEBI:78435"/>
        <dbReference type="EC" id="2.4.99.28"/>
    </reaction>
</comment>
<evidence type="ECO:0000256" key="9">
    <source>
        <dbReference type="ARBA" id="ARBA00022984"/>
    </source>
</evidence>
<keyword evidence="10" id="KW-0511">Multifunctional enzyme</keyword>
<keyword evidence="6" id="KW-0808">Transferase</keyword>
<evidence type="ECO:0000259" key="15">
    <source>
        <dbReference type="Pfam" id="PF00912"/>
    </source>
</evidence>
<evidence type="ECO:0000256" key="11">
    <source>
        <dbReference type="ARBA" id="ARBA00023316"/>
    </source>
</evidence>
<accession>A0A8J3EST4</accession>
<reference evidence="16" key="1">
    <citation type="journal article" date="2014" name="Int. J. Syst. Evol. Microbiol.">
        <title>Complete genome sequence of Corynebacterium casei LMG S-19264T (=DSM 44701T), isolated from a smear-ripened cheese.</title>
        <authorList>
            <consortium name="US DOE Joint Genome Institute (JGI-PGF)"/>
            <person name="Walter F."/>
            <person name="Albersmeier A."/>
            <person name="Kalinowski J."/>
            <person name="Ruckert C."/>
        </authorList>
    </citation>
    <scope>NUCLEOTIDE SEQUENCE</scope>
    <source>
        <strain evidence="16">CGMCC 1.14988</strain>
    </source>
</reference>
<dbReference type="GO" id="GO:0009252">
    <property type="term" value="P:peptidoglycan biosynthetic process"/>
    <property type="evidence" value="ECO:0007669"/>
    <property type="project" value="UniProtKB-KW"/>
</dbReference>
<comment type="similarity">
    <text evidence="2">In the N-terminal section; belongs to the glycosyltransferase 51 family.</text>
</comment>
<dbReference type="Gene3D" id="1.10.3810.10">
    <property type="entry name" value="Biosynthetic peptidoglycan transglycosylase-like"/>
    <property type="match status" value="1"/>
</dbReference>
<comment type="caution">
    <text evidence="16">The sequence shown here is derived from an EMBL/GenBank/DDBJ whole genome shotgun (WGS) entry which is preliminary data.</text>
</comment>
<evidence type="ECO:0000256" key="1">
    <source>
        <dbReference type="ARBA" id="ARBA00007090"/>
    </source>
</evidence>
<dbReference type="GO" id="GO:0030288">
    <property type="term" value="C:outer membrane-bounded periplasmic space"/>
    <property type="evidence" value="ECO:0007669"/>
    <property type="project" value="TreeGrafter"/>
</dbReference>
<dbReference type="AlphaFoldDB" id="A0A8J3EST4"/>
<evidence type="ECO:0000256" key="6">
    <source>
        <dbReference type="ARBA" id="ARBA00022679"/>
    </source>
</evidence>
<evidence type="ECO:0000256" key="10">
    <source>
        <dbReference type="ARBA" id="ARBA00023268"/>
    </source>
</evidence>
<dbReference type="GO" id="GO:0071555">
    <property type="term" value="P:cell wall organization"/>
    <property type="evidence" value="ECO:0007669"/>
    <property type="project" value="UniProtKB-KW"/>
</dbReference>
<keyword evidence="4" id="KW-0645">Protease</keyword>
<keyword evidence="11" id="KW-0961">Cell wall biogenesis/degradation</keyword>
<dbReference type="InterPro" id="IPR023346">
    <property type="entry name" value="Lysozyme-like_dom_sf"/>
</dbReference>
<dbReference type="GO" id="GO:0006508">
    <property type="term" value="P:proteolysis"/>
    <property type="evidence" value="ECO:0007669"/>
    <property type="project" value="UniProtKB-KW"/>
</dbReference>
<evidence type="ECO:0000256" key="3">
    <source>
        <dbReference type="ARBA" id="ARBA00022645"/>
    </source>
</evidence>
<keyword evidence="7" id="KW-0378">Hydrolase</keyword>
<evidence type="ECO:0000256" key="7">
    <source>
        <dbReference type="ARBA" id="ARBA00022801"/>
    </source>
</evidence>
<feature type="domain" description="Glycosyl transferase family 51" evidence="15">
    <location>
        <begin position="74"/>
        <end position="249"/>
    </location>
</feature>
<dbReference type="EMBL" id="BMHA01000010">
    <property type="protein sequence ID" value="GGI08110.1"/>
    <property type="molecule type" value="Genomic_DNA"/>
</dbReference>
<evidence type="ECO:0000256" key="2">
    <source>
        <dbReference type="ARBA" id="ARBA00007739"/>
    </source>
</evidence>
<dbReference type="Pfam" id="PF00905">
    <property type="entry name" value="Transpeptidase"/>
    <property type="match status" value="1"/>
</dbReference>
<keyword evidence="9" id="KW-0573">Peptidoglycan synthesis</keyword>
<evidence type="ECO:0000256" key="13">
    <source>
        <dbReference type="ARBA" id="ARBA00049902"/>
    </source>
</evidence>
<evidence type="ECO:0000313" key="17">
    <source>
        <dbReference type="Proteomes" id="UP000650511"/>
    </source>
</evidence>
<dbReference type="SUPFAM" id="SSF53955">
    <property type="entry name" value="Lysozyme-like"/>
    <property type="match status" value="1"/>
</dbReference>
<evidence type="ECO:0000313" key="16">
    <source>
        <dbReference type="EMBL" id="GGI08110.1"/>
    </source>
</evidence>
<gene>
    <name evidence="16" type="ORF">GCM10011354_27460</name>
</gene>
<keyword evidence="3" id="KW-0121">Carboxypeptidase</keyword>
<dbReference type="OrthoDB" id="8865355at2"/>
<dbReference type="InterPro" id="IPR001460">
    <property type="entry name" value="PCN-bd_Tpept"/>
</dbReference>
<evidence type="ECO:0000256" key="4">
    <source>
        <dbReference type="ARBA" id="ARBA00022670"/>
    </source>
</evidence>
<dbReference type="InterPro" id="IPR050396">
    <property type="entry name" value="Glycosyltr_51/Transpeptidase"/>
</dbReference>
<keyword evidence="5" id="KW-0328">Glycosyltransferase</keyword>
<sequence>MSFQTFGRGLRSLTGVLVVVFVLGLLALAPVMPFVIAAADTVDATRDQVVDRPPLPEQLPVAAEISTVHEAGGERIADLSGVERREVVALEQIPQVMIDAVLAIEDDEFYEHNGVNHQSVLRALARNVAAGGIEEGASTITQQYVKMTLLDPQQTLDRKMHEVVWAVELEQRLSKDEILERYLNAVYLGQGVYGVGTAAEHYFNKPVEDLTLAEAATLAGTIQAPSVTNPVSNAEAAERRRNVVLSRMQFQGMIDAEQVEQARTEGIELDIRSREVAEPFWIDYVKRLVYDQNVTLQPGLQEAVGATRDERIDALFEGGLRIYTTLDPAMHAQASETLSSYLDDPVEDPLGSLITIEHESGALRALALGPRQFGACPEDADDDEPCVTTQVNPAMPDAGGSGRQPGSAFKPIVAAAALQDGVQFEDEYDTPSGEPVEGCGDPGEDYEPRNFDGADTGEMDLVEAMRTSNNVYFVKLARDLGIDRVVESAREHGIRNAPSLDGFGTRSCSIALGTAEMFPLEVAAAYGVWANDGVYCAPYLIERIENRWGEVVYQHEPRCERVLASHRAGEMRSLLAQPTGSGGTAPVVGRTVGEAYGKTGTTQNFADAWFVGFAGPYSTAAWVGFEQPQPLTDLTIGGTYHERVTGGAVPAPIWADYMAAILDQ</sequence>
<evidence type="ECO:0000259" key="14">
    <source>
        <dbReference type="Pfam" id="PF00905"/>
    </source>
</evidence>
<dbReference type="PANTHER" id="PTHR32282">
    <property type="entry name" value="BINDING PROTEIN TRANSPEPTIDASE, PUTATIVE-RELATED"/>
    <property type="match status" value="1"/>
</dbReference>
<dbReference type="Pfam" id="PF00912">
    <property type="entry name" value="Transgly"/>
    <property type="match status" value="1"/>
</dbReference>
<proteinExistence type="inferred from homology"/>
<evidence type="ECO:0000256" key="5">
    <source>
        <dbReference type="ARBA" id="ARBA00022676"/>
    </source>
</evidence>
<dbReference type="InterPro" id="IPR001264">
    <property type="entry name" value="Glyco_trans_51"/>
</dbReference>
<comment type="catalytic activity">
    <reaction evidence="12">
        <text>Preferential cleavage: (Ac)2-L-Lys-D-Ala-|-D-Ala. Also transpeptidation of peptidyl-alanyl moieties that are N-acyl substituents of D-alanine.</text>
        <dbReference type="EC" id="3.4.16.4"/>
    </reaction>
</comment>
<dbReference type="FunFam" id="1.10.3810.10:FF:000001">
    <property type="entry name" value="Penicillin-binding protein 1A"/>
    <property type="match status" value="1"/>
</dbReference>
<evidence type="ECO:0000256" key="8">
    <source>
        <dbReference type="ARBA" id="ARBA00022960"/>
    </source>
</evidence>